<reference evidence="2" key="1">
    <citation type="journal article" date="2021" name="Genome Biol. Evol.">
        <title>A High-Quality Reference Genome for a Parasitic Bivalve with Doubly Uniparental Inheritance (Bivalvia: Unionida).</title>
        <authorList>
            <person name="Smith C.H."/>
        </authorList>
    </citation>
    <scope>NUCLEOTIDE SEQUENCE</scope>
    <source>
        <strain evidence="2">CHS0354</strain>
    </source>
</reference>
<evidence type="ECO:0000313" key="3">
    <source>
        <dbReference type="Proteomes" id="UP001195483"/>
    </source>
</evidence>
<name>A0AAE0T2X0_9BIVA</name>
<keyword evidence="3" id="KW-1185">Reference proteome</keyword>
<dbReference type="EMBL" id="JAEAOA010001575">
    <property type="protein sequence ID" value="KAK3602817.1"/>
    <property type="molecule type" value="Genomic_DNA"/>
</dbReference>
<feature type="coiled-coil region" evidence="1">
    <location>
        <begin position="74"/>
        <end position="175"/>
    </location>
</feature>
<keyword evidence="1" id="KW-0175">Coiled coil</keyword>
<accession>A0AAE0T2X0</accession>
<organism evidence="2 3">
    <name type="scientific">Potamilus streckersoni</name>
    <dbReference type="NCBI Taxonomy" id="2493646"/>
    <lineage>
        <taxon>Eukaryota</taxon>
        <taxon>Metazoa</taxon>
        <taxon>Spiralia</taxon>
        <taxon>Lophotrochozoa</taxon>
        <taxon>Mollusca</taxon>
        <taxon>Bivalvia</taxon>
        <taxon>Autobranchia</taxon>
        <taxon>Heteroconchia</taxon>
        <taxon>Palaeoheterodonta</taxon>
        <taxon>Unionida</taxon>
        <taxon>Unionoidea</taxon>
        <taxon>Unionidae</taxon>
        <taxon>Ambleminae</taxon>
        <taxon>Lampsilini</taxon>
        <taxon>Potamilus</taxon>
    </lineage>
</organism>
<reference evidence="2" key="3">
    <citation type="submission" date="2023-05" db="EMBL/GenBank/DDBJ databases">
        <authorList>
            <person name="Smith C.H."/>
        </authorList>
    </citation>
    <scope>NUCLEOTIDE SEQUENCE</scope>
    <source>
        <strain evidence="2">CHS0354</strain>
        <tissue evidence="2">Mantle</tissue>
    </source>
</reference>
<evidence type="ECO:0000313" key="2">
    <source>
        <dbReference type="EMBL" id="KAK3602817.1"/>
    </source>
</evidence>
<comment type="caution">
    <text evidence="2">The sequence shown here is derived from an EMBL/GenBank/DDBJ whole genome shotgun (WGS) entry which is preliminary data.</text>
</comment>
<evidence type="ECO:0000256" key="1">
    <source>
        <dbReference type="SAM" id="Coils"/>
    </source>
</evidence>
<dbReference type="AlphaFoldDB" id="A0AAE0T2X0"/>
<sequence length="179" mass="21536">MLLLKQNQGRNCKLEYEQLETTHKDLQGKFDKIKDETRAIGKDKSILANINETLRRMIMNTAQEFSEENKSFETNRLEKRVESMDDESKSLRTNLNVEYEQFKVRHKDLELKFDKIKYLFQAMVMDKTNLEYENEKLKSKLQKAEQIFLQKKSEISRLKKRFELMEEESKSLKEELQVK</sequence>
<reference evidence="2" key="2">
    <citation type="journal article" date="2021" name="Genome Biol. Evol.">
        <title>Developing a high-quality reference genome for a parasitic bivalve with doubly uniparental inheritance (Bivalvia: Unionida).</title>
        <authorList>
            <person name="Smith C.H."/>
        </authorList>
    </citation>
    <scope>NUCLEOTIDE SEQUENCE</scope>
    <source>
        <strain evidence="2">CHS0354</strain>
        <tissue evidence="2">Mantle</tissue>
    </source>
</reference>
<proteinExistence type="predicted"/>
<protein>
    <submittedName>
        <fullName evidence="2">Uncharacterized protein</fullName>
    </submittedName>
</protein>
<dbReference type="Proteomes" id="UP001195483">
    <property type="component" value="Unassembled WGS sequence"/>
</dbReference>
<gene>
    <name evidence="2" type="ORF">CHS0354_026368</name>
</gene>